<sequence length="170" mass="18022">MPIAAIIPAAAVPAIPIAGLVLTSSFTAAGAIIKCKTGRDRKCGKVGKLRVRTNVPDHLTNLGPDGLQDRLTRLARRQVGACNVPQYNFDMCHEDLKPVTVMTSRPAEGVAQFDNVPASCLNLATALTGGCGIEGPMPIICGSACMKYEGLTEEMFDKLSDFLTPYAAEE</sequence>
<evidence type="ECO:0000313" key="1">
    <source>
        <dbReference type="EMBL" id="KAF2746594.1"/>
    </source>
</evidence>
<accession>A0A6A6VA61</accession>
<dbReference type="EMBL" id="MU006576">
    <property type="protein sequence ID" value="KAF2746594.1"/>
    <property type="molecule type" value="Genomic_DNA"/>
</dbReference>
<evidence type="ECO:0000313" key="2">
    <source>
        <dbReference type="Proteomes" id="UP000799440"/>
    </source>
</evidence>
<gene>
    <name evidence="1" type="ORF">M011DRAFT_477833</name>
</gene>
<name>A0A6A6VA61_9PLEO</name>
<keyword evidence="2" id="KW-1185">Reference proteome</keyword>
<dbReference type="OrthoDB" id="4161406at2759"/>
<organism evidence="1 2">
    <name type="scientific">Sporormia fimetaria CBS 119925</name>
    <dbReference type="NCBI Taxonomy" id="1340428"/>
    <lineage>
        <taxon>Eukaryota</taxon>
        <taxon>Fungi</taxon>
        <taxon>Dikarya</taxon>
        <taxon>Ascomycota</taxon>
        <taxon>Pezizomycotina</taxon>
        <taxon>Dothideomycetes</taxon>
        <taxon>Pleosporomycetidae</taxon>
        <taxon>Pleosporales</taxon>
        <taxon>Sporormiaceae</taxon>
        <taxon>Sporormia</taxon>
    </lineage>
</organism>
<dbReference type="Proteomes" id="UP000799440">
    <property type="component" value="Unassembled WGS sequence"/>
</dbReference>
<reference evidence="1" key="1">
    <citation type="journal article" date="2020" name="Stud. Mycol.">
        <title>101 Dothideomycetes genomes: a test case for predicting lifestyles and emergence of pathogens.</title>
        <authorList>
            <person name="Haridas S."/>
            <person name="Albert R."/>
            <person name="Binder M."/>
            <person name="Bloem J."/>
            <person name="Labutti K."/>
            <person name="Salamov A."/>
            <person name="Andreopoulos B."/>
            <person name="Baker S."/>
            <person name="Barry K."/>
            <person name="Bills G."/>
            <person name="Bluhm B."/>
            <person name="Cannon C."/>
            <person name="Castanera R."/>
            <person name="Culley D."/>
            <person name="Daum C."/>
            <person name="Ezra D."/>
            <person name="Gonzalez J."/>
            <person name="Henrissat B."/>
            <person name="Kuo A."/>
            <person name="Liang C."/>
            <person name="Lipzen A."/>
            <person name="Lutzoni F."/>
            <person name="Magnuson J."/>
            <person name="Mondo S."/>
            <person name="Nolan M."/>
            <person name="Ohm R."/>
            <person name="Pangilinan J."/>
            <person name="Park H.-J."/>
            <person name="Ramirez L."/>
            <person name="Alfaro M."/>
            <person name="Sun H."/>
            <person name="Tritt A."/>
            <person name="Yoshinaga Y."/>
            <person name="Zwiers L.-H."/>
            <person name="Turgeon B."/>
            <person name="Goodwin S."/>
            <person name="Spatafora J."/>
            <person name="Crous P."/>
            <person name="Grigoriev I."/>
        </authorList>
    </citation>
    <scope>NUCLEOTIDE SEQUENCE</scope>
    <source>
        <strain evidence="1">CBS 119925</strain>
    </source>
</reference>
<dbReference type="AlphaFoldDB" id="A0A6A6VA61"/>
<proteinExistence type="predicted"/>
<protein>
    <submittedName>
        <fullName evidence="1">Uncharacterized protein</fullName>
    </submittedName>
</protein>